<evidence type="ECO:0000256" key="6">
    <source>
        <dbReference type="PROSITE-ProRule" id="PRU00146"/>
    </source>
</evidence>
<dbReference type="SMART" id="SM00249">
    <property type="entry name" value="PHD"/>
    <property type="match status" value="4"/>
</dbReference>
<keyword evidence="11" id="KW-1185">Reference proteome</keyword>
<feature type="domain" description="DDT" evidence="9">
    <location>
        <begin position="195"/>
        <end position="255"/>
    </location>
</feature>
<dbReference type="GO" id="GO:0005634">
    <property type="term" value="C:nucleus"/>
    <property type="evidence" value="ECO:0007669"/>
    <property type="project" value="UniProtKB-SubCell"/>
</dbReference>
<dbReference type="InterPro" id="IPR001965">
    <property type="entry name" value="Znf_PHD"/>
</dbReference>
<dbReference type="PROSITE" id="PS50016">
    <property type="entry name" value="ZF_PHD_2"/>
    <property type="match status" value="1"/>
</dbReference>
<dbReference type="Pfam" id="PF02791">
    <property type="entry name" value="DDT"/>
    <property type="match status" value="1"/>
</dbReference>
<protein>
    <submittedName>
        <fullName evidence="10">DDT domain-containing protein PTM</fullName>
    </submittedName>
</protein>
<feature type="region of interest" description="Disordered" evidence="7">
    <location>
        <begin position="1"/>
        <end position="32"/>
    </location>
</feature>
<dbReference type="CDD" id="cd20401">
    <property type="entry name" value="Tudor_AtPTM-like"/>
    <property type="match status" value="1"/>
</dbReference>
<dbReference type="InterPro" id="IPR047365">
    <property type="entry name" value="Tudor_AtPTM-like"/>
</dbReference>
<comment type="caution">
    <text evidence="10">The sequence shown here is derived from an EMBL/GenBank/DDBJ whole genome shotgun (WGS) entry which is preliminary data.</text>
</comment>
<keyword evidence="2" id="KW-0479">Metal-binding</keyword>
<name>A0ABD1BHX7_CARAN</name>
<dbReference type="EMBL" id="JBANAX010000343">
    <property type="protein sequence ID" value="KAL1213391.1"/>
    <property type="molecule type" value="Genomic_DNA"/>
</dbReference>
<feature type="region of interest" description="Disordered" evidence="7">
    <location>
        <begin position="1480"/>
        <end position="1502"/>
    </location>
</feature>
<gene>
    <name evidence="10" type="ORF">V5N11_025930</name>
</gene>
<feature type="compositionally biased region" description="Basic and acidic residues" evidence="7">
    <location>
        <begin position="1334"/>
        <end position="1343"/>
    </location>
</feature>
<dbReference type="CDD" id="cd15532">
    <property type="entry name" value="PHD2_CHD_II"/>
    <property type="match status" value="1"/>
</dbReference>
<dbReference type="Pfam" id="PF24294">
    <property type="entry name" value="Chromo_PTM"/>
    <property type="match status" value="1"/>
</dbReference>
<evidence type="ECO:0000259" key="8">
    <source>
        <dbReference type="PROSITE" id="PS50016"/>
    </source>
</evidence>
<reference evidence="10 11" key="1">
    <citation type="submission" date="2024-04" db="EMBL/GenBank/DDBJ databases">
        <title>Genome assembly C_amara_ONT_v2.</title>
        <authorList>
            <person name="Yant L."/>
            <person name="Moore C."/>
            <person name="Slenker M."/>
        </authorList>
    </citation>
    <scope>NUCLEOTIDE SEQUENCE [LARGE SCALE GENOMIC DNA]</scope>
    <source>
        <tissue evidence="10">Leaf</tissue>
    </source>
</reference>
<dbReference type="PANTHER" id="PTHR46508:SF1">
    <property type="entry name" value="PHD FINGER FAMILY PROTEIN"/>
    <property type="match status" value="1"/>
</dbReference>
<organism evidence="10 11">
    <name type="scientific">Cardamine amara subsp. amara</name>
    <dbReference type="NCBI Taxonomy" id="228776"/>
    <lineage>
        <taxon>Eukaryota</taxon>
        <taxon>Viridiplantae</taxon>
        <taxon>Streptophyta</taxon>
        <taxon>Embryophyta</taxon>
        <taxon>Tracheophyta</taxon>
        <taxon>Spermatophyta</taxon>
        <taxon>Magnoliopsida</taxon>
        <taxon>eudicotyledons</taxon>
        <taxon>Gunneridae</taxon>
        <taxon>Pentapetalae</taxon>
        <taxon>rosids</taxon>
        <taxon>malvids</taxon>
        <taxon>Brassicales</taxon>
        <taxon>Brassicaceae</taxon>
        <taxon>Cardamineae</taxon>
        <taxon>Cardamine</taxon>
    </lineage>
</organism>
<keyword evidence="3 6" id="KW-0863">Zinc-finger</keyword>
<dbReference type="InterPro" id="IPR011011">
    <property type="entry name" value="Znf_FYVE_PHD"/>
</dbReference>
<keyword evidence="5" id="KW-0539">Nucleus</keyword>
<evidence type="ECO:0000259" key="9">
    <source>
        <dbReference type="PROSITE" id="PS50827"/>
    </source>
</evidence>
<evidence type="ECO:0000256" key="5">
    <source>
        <dbReference type="ARBA" id="ARBA00023242"/>
    </source>
</evidence>
<dbReference type="PANTHER" id="PTHR46508">
    <property type="entry name" value="PHD FINGER FAMILY PROTEIN"/>
    <property type="match status" value="1"/>
</dbReference>
<dbReference type="SUPFAM" id="SSF57903">
    <property type="entry name" value="FYVE/PHD zinc finger"/>
    <property type="match status" value="2"/>
</dbReference>
<dbReference type="Gene3D" id="3.30.40.10">
    <property type="entry name" value="Zinc/RING finger domain, C3HC4 (zinc finger)"/>
    <property type="match status" value="2"/>
</dbReference>
<dbReference type="InterPro" id="IPR018247">
    <property type="entry name" value="EF_Hand_1_Ca_BS"/>
</dbReference>
<feature type="region of interest" description="Disordered" evidence="7">
    <location>
        <begin position="1321"/>
        <end position="1349"/>
    </location>
</feature>
<dbReference type="InterPro" id="IPR018501">
    <property type="entry name" value="DDT_dom"/>
</dbReference>
<feature type="compositionally biased region" description="Polar residues" evidence="7">
    <location>
        <begin position="1408"/>
        <end position="1422"/>
    </location>
</feature>
<evidence type="ECO:0000256" key="1">
    <source>
        <dbReference type="ARBA" id="ARBA00004123"/>
    </source>
</evidence>
<evidence type="ECO:0000313" key="10">
    <source>
        <dbReference type="EMBL" id="KAL1213391.1"/>
    </source>
</evidence>
<dbReference type="Pfam" id="PF00628">
    <property type="entry name" value="PHD"/>
    <property type="match status" value="1"/>
</dbReference>
<dbReference type="InterPro" id="IPR028942">
    <property type="entry name" value="WHIM1_dom"/>
</dbReference>
<dbReference type="InterPro" id="IPR013083">
    <property type="entry name" value="Znf_RING/FYVE/PHD"/>
</dbReference>
<dbReference type="InterPro" id="IPR056618">
    <property type="entry name" value="Chromo_PTM"/>
</dbReference>
<evidence type="ECO:0000256" key="4">
    <source>
        <dbReference type="ARBA" id="ARBA00022833"/>
    </source>
</evidence>
<dbReference type="Proteomes" id="UP001558713">
    <property type="component" value="Unassembled WGS sequence"/>
</dbReference>
<dbReference type="InterPro" id="IPR019787">
    <property type="entry name" value="Znf_PHD-finger"/>
</dbReference>
<evidence type="ECO:0000313" key="11">
    <source>
        <dbReference type="Proteomes" id="UP001558713"/>
    </source>
</evidence>
<evidence type="ECO:0000256" key="7">
    <source>
        <dbReference type="SAM" id="MobiDB-lite"/>
    </source>
</evidence>
<dbReference type="Pfam" id="PF15612">
    <property type="entry name" value="WHIM1"/>
    <property type="match status" value="1"/>
</dbReference>
<dbReference type="CDD" id="cd15517">
    <property type="entry name" value="PHD_TCF19_like"/>
    <property type="match status" value="1"/>
</dbReference>
<dbReference type="PROSITE" id="PS00018">
    <property type="entry name" value="EF_HAND_1"/>
    <property type="match status" value="1"/>
</dbReference>
<feature type="domain" description="PHD-type" evidence="8">
    <location>
        <begin position="422"/>
        <end position="469"/>
    </location>
</feature>
<dbReference type="GO" id="GO:0008270">
    <property type="term" value="F:zinc ion binding"/>
    <property type="evidence" value="ECO:0007669"/>
    <property type="project" value="UniProtKB-KW"/>
</dbReference>
<dbReference type="PROSITE" id="PS50827">
    <property type="entry name" value="DDT"/>
    <property type="match status" value="1"/>
</dbReference>
<keyword evidence="4" id="KW-0862">Zinc</keyword>
<dbReference type="SMART" id="SM00571">
    <property type="entry name" value="DDT"/>
    <property type="match status" value="1"/>
</dbReference>
<comment type="subcellular location">
    <subcellularLocation>
        <location evidence="1">Nucleus</location>
    </subcellularLocation>
</comment>
<dbReference type="PROSITE" id="PS01359">
    <property type="entry name" value="ZF_PHD_1"/>
    <property type="match status" value="1"/>
</dbReference>
<dbReference type="GO" id="GO:0000785">
    <property type="term" value="C:chromatin"/>
    <property type="evidence" value="ECO:0007669"/>
    <property type="project" value="UniProtKB-ARBA"/>
</dbReference>
<dbReference type="Pfam" id="PF21743">
    <property type="entry name" value="PTM_DIR17_Tudor"/>
    <property type="match status" value="1"/>
</dbReference>
<sequence>MEAKVARPRGRPRKRPRPEDRNGGVSNRGKRPVLEMKVAVPRSLLGRYVLKDFDDSGVFLGKIVSYDSGLYRVGYEDGDFEDLETCYLRQLIIEDSYFDDELLVRRDKLEEFIRKKEEKKKKGVEKMQNQVNVVEEPSFTGGASSVAEVESGGYSSCGLPECEDNRDSDNETLSPLVSVPPLDLPSSSGTIDIPEEGVVHLLSVYGFLRSFSVQLYICPFGLDEFVGALNFLGPNSLLDGIHVAMMRALKGHLERLSSEGSEVASKCLRCIDWSLLDALTWPVYLVQYFAAMGHASGPQWRVFNEFVVEKEYYSLPVVMKLKILQILCDDVFDVADVRAEIDNREESEVGFDPDGVTADLPENGPRRVHPRFAKTSACKDKELGEFVAGSHGVGSMNESKTLSSRYTDGGPNGVSSDLDGNSDECRLCGMDGTLLCCDGCPLAYHSRCIGVVKMYIPDGPWYCPECTINKIGPTIAHKTSLRGAVDFGVDPHGRLFLGTCNHLLVLKISVHADADIKYYNFIDIPKVVLVLLSATNHREEYLYICKQISLYWDLPGGVISYLREVETNLANMQKEGADEVLDTIKLDSGSSSSAVGLHTAASGYAGGLVLGISSGMQEKSLVSGITHKGLSFKPHAYINHYTNGELAVSAAATLAVLLSEETHEPDIHKFSNAKKAASSNILLQMKAFSLVASRFYWPSPDKKEITRERCGWCHSCKLTSASRRGCMLNAAVSGATKSAMKICSGLFPLKNGEGVLSSIAAYILYLEESLRGLIAGPFHSESLRKLWRKKLEEASTCKSMKALLLELEENICSIALSGNWLKLMDDWLIEYSIFQNAPVTVGATQKRGPGKRRQRNQAEVTAEGSNDDSFTWWRGGKLSKVILLKAVLSKPKIRKAAWQGGLKKFPEFNYGDGSYIPKRSRRCIWKAAVESSKNISQLALQVRYLDMNIRWSELVRPEHNVQDVKGPETEAAVFRNASICDKKIIDNKVRYGVAFGNQKHLPSRVKKNVTEVEKTEDGNEKFWFQEARVPLYLTKEYEESLHRAHVPFIKKPPKKISKLQKKQLKASRVNIFSYLASRRDNTEKCSCASCHLDVLLRDSTTCRTCQGFCHKDCTMSTQHTTGNVETFITCKRCYLARARSIININHRHPTTPTVLINKQLQNAVTPVTKIQIKPVNQQLPTSIIRNNASEVKQITPDSNLASKSKHKTLSWGVIWRKKNLEDTGVSFRQQHVLLAAQSDQPNVEPVCGICKLLYNPGLTYIHCTNCDKWYHVEAIKLEESKIPEVVGFKCCKCRRIRSPDCPYMDPKLLEQKQMKKVIFKSQKHGQGNIGMDSDSERMSEPKDSMPSTPSLPLEDAFVPEDDPLLGSVSKFVQITPNNLDVEWNGDVSVPGPQKLPVRRQVKREDTDGNNNLSYTEFSTHPESQPFVKQELEPTLPVMEWDASGNNNHMVEGELMFDYEDMEFEPQTYFSLTELLTTDDSGQCNGYGDDKDASRNTDNPNPQVETVDQCREFIYDNTIPCQICMHVEPGPDLTCQTCAMTLHSHCSPWEEESTCTGGSWRCGRCREWL</sequence>
<evidence type="ECO:0000256" key="3">
    <source>
        <dbReference type="ARBA" id="ARBA00022771"/>
    </source>
</evidence>
<accession>A0ABD1BHX7</accession>
<feature type="region of interest" description="Disordered" evidence="7">
    <location>
        <begin position="1401"/>
        <end position="1425"/>
    </location>
</feature>
<proteinExistence type="predicted"/>
<feature type="compositionally biased region" description="Basic residues" evidence="7">
    <location>
        <begin position="1"/>
        <end position="16"/>
    </location>
</feature>
<evidence type="ECO:0000256" key="2">
    <source>
        <dbReference type="ARBA" id="ARBA00022723"/>
    </source>
</evidence>
<dbReference type="InterPro" id="IPR019786">
    <property type="entry name" value="Zinc_finger_PHD-type_CS"/>
</dbReference>